<dbReference type="OrthoDB" id="4321441at2"/>
<accession>A0A1W7CSC6</accession>
<dbReference type="KEGG" id="smao:CAG99_01695"/>
<dbReference type="EMBL" id="CP021121">
    <property type="protein sequence ID" value="ARQ67713.1"/>
    <property type="molecule type" value="Genomic_DNA"/>
</dbReference>
<dbReference type="AlphaFoldDB" id="A0A1W7CSC6"/>
<organism evidence="2 3">
    <name type="scientific">Streptomyces marincola</name>
    <dbReference type="NCBI Taxonomy" id="2878388"/>
    <lineage>
        <taxon>Bacteria</taxon>
        <taxon>Bacillati</taxon>
        <taxon>Actinomycetota</taxon>
        <taxon>Actinomycetes</taxon>
        <taxon>Kitasatosporales</taxon>
        <taxon>Streptomycetaceae</taxon>
        <taxon>Streptomyces</taxon>
    </lineage>
</organism>
<keyword evidence="3" id="KW-1185">Reference proteome</keyword>
<proteinExistence type="predicted"/>
<evidence type="ECO:0000313" key="3">
    <source>
        <dbReference type="Proteomes" id="UP000194218"/>
    </source>
</evidence>
<dbReference type="SUPFAM" id="SSF81901">
    <property type="entry name" value="HCP-like"/>
    <property type="match status" value="1"/>
</dbReference>
<evidence type="ECO:0000313" key="2">
    <source>
        <dbReference type="EMBL" id="ARQ67713.1"/>
    </source>
</evidence>
<gene>
    <name evidence="2" type="ORF">CAG99_01695</name>
</gene>
<evidence type="ECO:0000256" key="1">
    <source>
        <dbReference type="SAM" id="MobiDB-lite"/>
    </source>
</evidence>
<sequence>MTAPTVDELLARIRIPVSSAPFDTAAGLRRLAAGTGRRTASAELARVRQARQTLNAVSGWVIDRPGAAEHLSRLVDDPPPDSADEPENAGAGDDDILKGAMVFACLLYLTGHQESAQFWWQLVAGAGDRTAAYCLHLHHRDLGEPREATHWYRQARTAGPDSPPLIDDVIDVMESMARYSRKHRLLRVPTESLEPEVDRLAGLDTHGLVNRRPDRRLADRLHQVAGQH</sequence>
<protein>
    <submittedName>
        <fullName evidence="2">Uncharacterized protein</fullName>
    </submittedName>
</protein>
<dbReference type="RefSeq" id="WP_086157236.1">
    <property type="nucleotide sequence ID" value="NZ_CP021121.1"/>
</dbReference>
<feature type="compositionally biased region" description="Acidic residues" evidence="1">
    <location>
        <begin position="78"/>
        <end position="87"/>
    </location>
</feature>
<reference evidence="2 3" key="1">
    <citation type="submission" date="2017-05" db="EMBL/GenBank/DDBJ databases">
        <title>Complete genome sequence of Streptomyces sp. SCSIO 03032 revealed the diverse biosynthetic pathways for its bioactive secondary metabolites.</title>
        <authorList>
            <person name="Ma L."/>
            <person name="Zhu Y."/>
            <person name="Zhang W."/>
            <person name="Zhang G."/>
            <person name="Tian X."/>
            <person name="Zhang S."/>
            <person name="Zhang C."/>
        </authorList>
    </citation>
    <scope>NUCLEOTIDE SEQUENCE [LARGE SCALE GENOMIC DNA]</scope>
    <source>
        <strain evidence="2 3">SCSIO 03032</strain>
    </source>
</reference>
<dbReference type="Proteomes" id="UP000194218">
    <property type="component" value="Chromosome"/>
</dbReference>
<name>A0A1W7CSC6_9ACTN</name>
<feature type="region of interest" description="Disordered" evidence="1">
    <location>
        <begin position="71"/>
        <end position="93"/>
    </location>
</feature>